<dbReference type="OMA" id="MAQQPTY"/>
<accession>W3WJV7</accession>
<sequence length="280" mass="30791">MAAVRTYILAPNLQFKPSGPIQLCSIIADPFRPTKTLSTLPQEALPPMETIKEYNHELSSEKGHLMSMGFWAQFLSTVGGDASLEHNVNHVQRYDIDELETRYIRDEPSANNVDLVRRLAEPKVQAAIKAGLFGSQPVYMITGIKIARGLTVRLERSTQLGGGFGPTVPVTESVSVGGQVVGEHRNNTTSAFRAGEEDIVFAYQLHAIRRKGRKKETKVDVFESEAALLHGDDGPYDSDVEGASLSMVNADDLFEDDECDELATKSRELAGIDGSLYMYI</sequence>
<proteinExistence type="predicted"/>
<dbReference type="KEGG" id="pfy:PFICI_14071"/>
<dbReference type="eggNOG" id="ENOG502SJD1">
    <property type="taxonomic scope" value="Eukaryota"/>
</dbReference>
<evidence type="ECO:0000313" key="1">
    <source>
        <dbReference type="EMBL" id="ETS74205.1"/>
    </source>
</evidence>
<dbReference type="AlphaFoldDB" id="W3WJV7"/>
<dbReference type="OrthoDB" id="4500473at2759"/>
<gene>
    <name evidence="1" type="ORF">PFICI_14071</name>
</gene>
<dbReference type="GeneID" id="19279084"/>
<keyword evidence="2" id="KW-1185">Reference proteome</keyword>
<name>W3WJV7_PESFW</name>
<protein>
    <submittedName>
        <fullName evidence="1">Uncharacterized protein</fullName>
    </submittedName>
</protein>
<evidence type="ECO:0000313" key="2">
    <source>
        <dbReference type="Proteomes" id="UP000030651"/>
    </source>
</evidence>
<dbReference type="RefSeq" id="XP_007840843.1">
    <property type="nucleotide sequence ID" value="XM_007842652.1"/>
</dbReference>
<reference evidence="2" key="1">
    <citation type="journal article" date="2015" name="BMC Genomics">
        <title>Genomic and transcriptomic analysis of the endophytic fungus Pestalotiopsis fici reveals its lifestyle and high potential for synthesis of natural products.</title>
        <authorList>
            <person name="Wang X."/>
            <person name="Zhang X."/>
            <person name="Liu L."/>
            <person name="Xiang M."/>
            <person name="Wang W."/>
            <person name="Sun X."/>
            <person name="Che Y."/>
            <person name="Guo L."/>
            <person name="Liu G."/>
            <person name="Guo L."/>
            <person name="Wang C."/>
            <person name="Yin W.B."/>
            <person name="Stadler M."/>
            <person name="Zhang X."/>
            <person name="Liu X."/>
        </authorList>
    </citation>
    <scope>NUCLEOTIDE SEQUENCE [LARGE SCALE GENOMIC DNA]</scope>
    <source>
        <strain evidence="2">W106-1 / CGMCC3.15140</strain>
    </source>
</reference>
<dbReference type="InParanoid" id="W3WJV7"/>
<dbReference type="HOGENOM" id="CLU_057547_3_0_1"/>
<dbReference type="EMBL" id="KI912120">
    <property type="protein sequence ID" value="ETS74205.1"/>
    <property type="molecule type" value="Genomic_DNA"/>
</dbReference>
<dbReference type="Proteomes" id="UP000030651">
    <property type="component" value="Unassembled WGS sequence"/>
</dbReference>
<organism evidence="1 2">
    <name type="scientific">Pestalotiopsis fici (strain W106-1 / CGMCC3.15140)</name>
    <dbReference type="NCBI Taxonomy" id="1229662"/>
    <lineage>
        <taxon>Eukaryota</taxon>
        <taxon>Fungi</taxon>
        <taxon>Dikarya</taxon>
        <taxon>Ascomycota</taxon>
        <taxon>Pezizomycotina</taxon>
        <taxon>Sordariomycetes</taxon>
        <taxon>Xylariomycetidae</taxon>
        <taxon>Amphisphaeriales</taxon>
        <taxon>Sporocadaceae</taxon>
        <taxon>Pestalotiopsis</taxon>
    </lineage>
</organism>